<dbReference type="PANTHER" id="PTHR34987">
    <property type="entry name" value="C, PUTATIVE (AFU_ORTHOLOGUE AFUA_3G02880)-RELATED"/>
    <property type="match status" value="1"/>
</dbReference>
<dbReference type="PANTHER" id="PTHR34987:SF5">
    <property type="entry name" value="ALPHA-RHAMNOSIDASE"/>
    <property type="match status" value="1"/>
</dbReference>
<dbReference type="Gene3D" id="2.60.420.10">
    <property type="entry name" value="Maltose phosphorylase, domain 3"/>
    <property type="match status" value="1"/>
</dbReference>
<feature type="domain" description="Alpha-L-rhamnosidase C-terminal" evidence="2">
    <location>
        <begin position="580"/>
        <end position="648"/>
    </location>
</feature>
<dbReference type="InterPro" id="IPR035396">
    <property type="entry name" value="Bac_rhamnosid6H"/>
</dbReference>
<evidence type="ECO:0000313" key="4">
    <source>
        <dbReference type="Proteomes" id="UP000799750"/>
    </source>
</evidence>
<keyword evidence="3" id="KW-0326">Glycosidase</keyword>
<dbReference type="GO" id="GO:0005975">
    <property type="term" value="P:carbohydrate metabolic process"/>
    <property type="evidence" value="ECO:0007669"/>
    <property type="project" value="InterPro"/>
</dbReference>
<sequence>MDCIVMIYIAQDDTSWHKYVRAPSTALVSPSRIVSTLNNVTNADALLTTDSDYATLSRADGSANTTSPTITIDFGLNVVGFPIFTFAGASSNNPGIRVAFSETMEYLTDRSDFTRSDNGDTITHGTDQHAVPANASVWTDVHGCQASTPNQVCADGLHGFRYMKVWLDALAEDEPLANPSGEVKVQSVQLNYTALRGTSDTFEGWFECGDEELTQYWYDAAYTNDMNIDLFLKDYIDPRTAYTESLDGQQVLFDGAKRDRDPYIGDLAVSGRTLYLTHPKSKIAAKNMLVDLANHQRSDGWIPPASINNYTLPLYDYPLWWVLTSYDYVLYTGDTSYLDQVYPALVKLLDTYYPANTDNTTNLLFKGDPFGTSGYGDYAFLPRNGSVTYYNALYVYALKAASEMVPWVGKEDTSDWRSRAETVATALNANLWDDAAGAYLDSTLGPIRHAQDGNSIAILSGAAPSNRSASALSYLSKNMHQPYGNAFYDAAGDALGTDFSTRVYAFISYFEISARFETNVSDTAVEQIKRMYGWMASQDPGVTMWEGIGKNGSYYEEGFTSCAHGWSTGVLPALTNYVLGVKPTGPGFRTFVFKPVVTEGVTWAKGVVPTPGGGIGVDWSGKVCKVSPPEGSKGSVSVPAEREGTVSVDEVVVWEDGVSKGSGARFESGYVTVDIKGGKQVTVSVK</sequence>
<dbReference type="Pfam" id="PF17389">
    <property type="entry name" value="Bac_rhamnosid6H"/>
    <property type="match status" value="1"/>
</dbReference>
<dbReference type="Proteomes" id="UP000799750">
    <property type="component" value="Unassembled WGS sequence"/>
</dbReference>
<organism evidence="3 4">
    <name type="scientific">Lophium mytilinum</name>
    <dbReference type="NCBI Taxonomy" id="390894"/>
    <lineage>
        <taxon>Eukaryota</taxon>
        <taxon>Fungi</taxon>
        <taxon>Dikarya</taxon>
        <taxon>Ascomycota</taxon>
        <taxon>Pezizomycotina</taxon>
        <taxon>Dothideomycetes</taxon>
        <taxon>Pleosporomycetidae</taxon>
        <taxon>Mytilinidiales</taxon>
        <taxon>Mytilinidiaceae</taxon>
        <taxon>Lophium</taxon>
    </lineage>
</organism>
<dbReference type="GO" id="GO:0016798">
    <property type="term" value="F:hydrolase activity, acting on glycosyl bonds"/>
    <property type="evidence" value="ECO:0007669"/>
    <property type="project" value="UniProtKB-KW"/>
</dbReference>
<accession>A0A6A6QNZ9</accession>
<dbReference type="EMBL" id="MU004193">
    <property type="protein sequence ID" value="KAF2492637.1"/>
    <property type="molecule type" value="Genomic_DNA"/>
</dbReference>
<dbReference type="AlphaFoldDB" id="A0A6A6QNZ9"/>
<dbReference type="InterPro" id="IPR012341">
    <property type="entry name" value="6hp_glycosidase-like_sf"/>
</dbReference>
<evidence type="ECO:0000259" key="2">
    <source>
        <dbReference type="Pfam" id="PF17390"/>
    </source>
</evidence>
<name>A0A6A6QNZ9_9PEZI</name>
<dbReference type="Gene3D" id="1.50.10.10">
    <property type="match status" value="1"/>
</dbReference>
<gene>
    <name evidence="3" type="ORF">BU16DRAFT_551486</name>
</gene>
<evidence type="ECO:0000259" key="1">
    <source>
        <dbReference type="Pfam" id="PF17389"/>
    </source>
</evidence>
<feature type="domain" description="Alpha-L-rhamnosidase six-hairpin glycosidase" evidence="1">
    <location>
        <begin position="251"/>
        <end position="481"/>
    </location>
</feature>
<dbReference type="OrthoDB" id="10036721at2759"/>
<dbReference type="Pfam" id="PF17390">
    <property type="entry name" value="Bac_rhamnosid_C"/>
    <property type="match status" value="1"/>
</dbReference>
<dbReference type="InterPro" id="IPR008928">
    <property type="entry name" value="6-hairpin_glycosidase_sf"/>
</dbReference>
<dbReference type="InterPro" id="IPR035398">
    <property type="entry name" value="Bac_rhamnosid_C"/>
</dbReference>
<keyword evidence="3" id="KW-0378">Hydrolase</keyword>
<protein>
    <submittedName>
        <fullName evidence="3">Six-hairpin glycosidase</fullName>
    </submittedName>
</protein>
<dbReference type="SUPFAM" id="SSF48208">
    <property type="entry name" value="Six-hairpin glycosidases"/>
    <property type="match status" value="1"/>
</dbReference>
<reference evidence="3" key="1">
    <citation type="journal article" date="2020" name="Stud. Mycol.">
        <title>101 Dothideomycetes genomes: a test case for predicting lifestyles and emergence of pathogens.</title>
        <authorList>
            <person name="Haridas S."/>
            <person name="Albert R."/>
            <person name="Binder M."/>
            <person name="Bloem J."/>
            <person name="Labutti K."/>
            <person name="Salamov A."/>
            <person name="Andreopoulos B."/>
            <person name="Baker S."/>
            <person name="Barry K."/>
            <person name="Bills G."/>
            <person name="Bluhm B."/>
            <person name="Cannon C."/>
            <person name="Castanera R."/>
            <person name="Culley D."/>
            <person name="Daum C."/>
            <person name="Ezra D."/>
            <person name="Gonzalez J."/>
            <person name="Henrissat B."/>
            <person name="Kuo A."/>
            <person name="Liang C."/>
            <person name="Lipzen A."/>
            <person name="Lutzoni F."/>
            <person name="Magnuson J."/>
            <person name="Mondo S."/>
            <person name="Nolan M."/>
            <person name="Ohm R."/>
            <person name="Pangilinan J."/>
            <person name="Park H.-J."/>
            <person name="Ramirez L."/>
            <person name="Alfaro M."/>
            <person name="Sun H."/>
            <person name="Tritt A."/>
            <person name="Yoshinaga Y."/>
            <person name="Zwiers L.-H."/>
            <person name="Turgeon B."/>
            <person name="Goodwin S."/>
            <person name="Spatafora J."/>
            <person name="Crous P."/>
            <person name="Grigoriev I."/>
        </authorList>
    </citation>
    <scope>NUCLEOTIDE SEQUENCE</scope>
    <source>
        <strain evidence="3">CBS 269.34</strain>
    </source>
</reference>
<evidence type="ECO:0000313" key="3">
    <source>
        <dbReference type="EMBL" id="KAF2492637.1"/>
    </source>
</evidence>
<proteinExistence type="predicted"/>
<keyword evidence="4" id="KW-1185">Reference proteome</keyword>